<feature type="repeat" description="ANK" evidence="6">
    <location>
        <begin position="384"/>
        <end position="416"/>
    </location>
</feature>
<feature type="repeat" description="ANK" evidence="6">
    <location>
        <begin position="351"/>
        <end position="383"/>
    </location>
</feature>
<dbReference type="RefSeq" id="XP_034247669.1">
    <property type="nucleotide sequence ID" value="XM_034391778.1"/>
</dbReference>
<evidence type="ECO:0000256" key="5">
    <source>
        <dbReference type="ARBA" id="ARBA00023043"/>
    </source>
</evidence>
<reference evidence="12" key="1">
    <citation type="submission" date="2025-08" db="UniProtKB">
        <authorList>
            <consortium name="RefSeq"/>
        </authorList>
    </citation>
    <scope>IDENTIFICATION</scope>
    <source>
        <tissue evidence="12">Total insect</tissue>
    </source>
</reference>
<dbReference type="Pfam" id="PF12796">
    <property type="entry name" value="Ank_2"/>
    <property type="match status" value="1"/>
</dbReference>
<keyword evidence="5 6" id="KW-0040">ANK repeat</keyword>
<keyword evidence="4" id="KW-0862">Zinc</keyword>
<dbReference type="KEGG" id="tpal:117649229"/>
<feature type="region of interest" description="Disordered" evidence="8">
    <location>
        <begin position="281"/>
        <end position="352"/>
    </location>
</feature>
<dbReference type="InterPro" id="IPR001841">
    <property type="entry name" value="Znf_RING"/>
</dbReference>
<dbReference type="InterPro" id="IPR013083">
    <property type="entry name" value="Znf_RING/FYVE/PHD"/>
</dbReference>
<evidence type="ECO:0000313" key="12">
    <source>
        <dbReference type="RefSeq" id="XP_034247669.1"/>
    </source>
</evidence>
<dbReference type="InterPro" id="IPR036770">
    <property type="entry name" value="Ankyrin_rpt-contain_sf"/>
</dbReference>
<dbReference type="CDD" id="cd17720">
    <property type="entry name" value="BRCT_Bard1_rpt2"/>
    <property type="match status" value="1"/>
</dbReference>
<dbReference type="Gene3D" id="3.30.40.10">
    <property type="entry name" value="Zinc/RING finger domain, C3HC4 (zinc finger)"/>
    <property type="match status" value="1"/>
</dbReference>
<keyword evidence="2" id="KW-0677">Repeat</keyword>
<dbReference type="GeneID" id="117649229"/>
<name>A0A6P8ZRI6_THRPL</name>
<accession>A0A6P8ZRI6</accession>
<dbReference type="GO" id="GO:0004842">
    <property type="term" value="F:ubiquitin-protein transferase activity"/>
    <property type="evidence" value="ECO:0007669"/>
    <property type="project" value="TreeGrafter"/>
</dbReference>
<feature type="repeat" description="ANK" evidence="6">
    <location>
        <begin position="417"/>
        <end position="449"/>
    </location>
</feature>
<dbReference type="InterPro" id="IPR017907">
    <property type="entry name" value="Znf_RING_CS"/>
</dbReference>
<evidence type="ECO:0000259" key="10">
    <source>
        <dbReference type="PROSITE" id="PS50172"/>
    </source>
</evidence>
<dbReference type="GO" id="GO:0008270">
    <property type="term" value="F:zinc ion binding"/>
    <property type="evidence" value="ECO:0007669"/>
    <property type="project" value="UniProtKB-KW"/>
</dbReference>
<dbReference type="PRINTS" id="PR01415">
    <property type="entry name" value="ANKYRIN"/>
</dbReference>
<organism evidence="12">
    <name type="scientific">Thrips palmi</name>
    <name type="common">Melon thrips</name>
    <dbReference type="NCBI Taxonomy" id="161013"/>
    <lineage>
        <taxon>Eukaryota</taxon>
        <taxon>Metazoa</taxon>
        <taxon>Ecdysozoa</taxon>
        <taxon>Arthropoda</taxon>
        <taxon>Hexapoda</taxon>
        <taxon>Insecta</taxon>
        <taxon>Pterygota</taxon>
        <taxon>Neoptera</taxon>
        <taxon>Paraneoptera</taxon>
        <taxon>Thysanoptera</taxon>
        <taxon>Terebrantia</taxon>
        <taxon>Thripoidea</taxon>
        <taxon>Thripidae</taxon>
        <taxon>Thrips</taxon>
    </lineage>
</organism>
<dbReference type="PROSITE" id="PS50297">
    <property type="entry name" value="ANK_REP_REGION"/>
    <property type="match status" value="3"/>
</dbReference>
<evidence type="ECO:0000256" key="7">
    <source>
        <dbReference type="PROSITE-ProRule" id="PRU00175"/>
    </source>
</evidence>
<evidence type="ECO:0000259" key="9">
    <source>
        <dbReference type="PROSITE" id="PS50089"/>
    </source>
</evidence>
<dbReference type="Gene3D" id="1.25.40.20">
    <property type="entry name" value="Ankyrin repeat-containing domain"/>
    <property type="match status" value="1"/>
</dbReference>
<keyword evidence="1" id="KW-0479">Metal-binding</keyword>
<evidence type="ECO:0000313" key="11">
    <source>
        <dbReference type="Proteomes" id="UP000515158"/>
    </source>
</evidence>
<dbReference type="InParanoid" id="A0A6P8ZRI6"/>
<dbReference type="SUPFAM" id="SSF57850">
    <property type="entry name" value="RING/U-box"/>
    <property type="match status" value="1"/>
</dbReference>
<dbReference type="InterPro" id="IPR036420">
    <property type="entry name" value="BRCT_dom_sf"/>
</dbReference>
<dbReference type="PROSITE" id="PS50088">
    <property type="entry name" value="ANK_REPEAT"/>
    <property type="match status" value="3"/>
</dbReference>
<dbReference type="PROSITE" id="PS00518">
    <property type="entry name" value="ZF_RING_1"/>
    <property type="match status" value="1"/>
</dbReference>
<evidence type="ECO:0000256" key="2">
    <source>
        <dbReference type="ARBA" id="ARBA00022737"/>
    </source>
</evidence>
<dbReference type="SUPFAM" id="SSF48403">
    <property type="entry name" value="Ankyrin repeat"/>
    <property type="match status" value="1"/>
</dbReference>
<dbReference type="SUPFAM" id="SSF52113">
    <property type="entry name" value="BRCT domain"/>
    <property type="match status" value="2"/>
</dbReference>
<proteinExistence type="predicted"/>
<keyword evidence="3 7" id="KW-0863">Zinc-finger</keyword>
<dbReference type="Pfam" id="PF13857">
    <property type="entry name" value="Ank_5"/>
    <property type="match status" value="1"/>
</dbReference>
<dbReference type="AlphaFoldDB" id="A0A6P8ZRI6"/>
<feature type="domain" description="BRCT" evidence="10">
    <location>
        <begin position="494"/>
        <end position="563"/>
    </location>
</feature>
<dbReference type="PANTHER" id="PTHR24171:SF8">
    <property type="entry name" value="BRCA1-ASSOCIATED RING DOMAIN PROTEIN 1"/>
    <property type="match status" value="1"/>
</dbReference>
<dbReference type="Gene3D" id="3.40.50.10190">
    <property type="entry name" value="BRCT domain"/>
    <property type="match status" value="2"/>
</dbReference>
<evidence type="ECO:0000256" key="6">
    <source>
        <dbReference type="PROSITE-ProRule" id="PRU00023"/>
    </source>
</evidence>
<evidence type="ECO:0000256" key="1">
    <source>
        <dbReference type="ARBA" id="ARBA00022723"/>
    </source>
</evidence>
<dbReference type="GO" id="GO:0070531">
    <property type="term" value="C:BRCA1-A complex"/>
    <property type="evidence" value="ECO:0007669"/>
    <property type="project" value="TreeGrafter"/>
</dbReference>
<gene>
    <name evidence="12" type="primary">LOC117649229</name>
</gene>
<keyword evidence="11" id="KW-1185">Reference proteome</keyword>
<dbReference type="GO" id="GO:0085020">
    <property type="term" value="P:protein K6-linked ubiquitination"/>
    <property type="evidence" value="ECO:0007669"/>
    <property type="project" value="TreeGrafter"/>
</dbReference>
<dbReference type="InterPro" id="IPR001357">
    <property type="entry name" value="BRCT_dom"/>
</dbReference>
<dbReference type="SMART" id="SM00292">
    <property type="entry name" value="BRCT"/>
    <property type="match status" value="2"/>
</dbReference>
<dbReference type="SMART" id="SM00248">
    <property type="entry name" value="ANK"/>
    <property type="match status" value="3"/>
</dbReference>
<protein>
    <submittedName>
        <fullName evidence="12">BRCA1-associated RING domain protein 1-like isoform X1</fullName>
    </submittedName>
</protein>
<sequence>MLVVVTINSATQLLACKIKCINFVRELNLNFAIATALLMRSWSRGVYFRLRQLIELSLFSLTMAASSEDSAGWKNLKPAMADLQDLLRCWTCNKVFTEPVSYRCGHFFCGHCAKEAGSKCGSCNVPSLPSEIVPDRIVTAVLGCFQTLSAVINGEREAVCQLAVRAPNMENSSSKSVHSVDNSAVGINKSPLNGSKPDPPKGKEDSTITKASPAKSEIEKPFVKPSRGRKPSLKGAKKPVALKKSEISNEKKSLDCLEKNNPGKKTKLGLDRSLSIDAAVSTASERSKKTGAQDEQFSPDCFATPKKPRKSNNKLSDVSSISKTKEMNSTVKSTPRKSNTPGRELAKKNHKGETPLHVACIKGNIARVRSLLEANATPNTKDNAGWTPLHEAANHGFTEVVELLVKAGAFLDVPGAGNLTPLHEAVANNHIEIVKLLVAHGADIYARSSDGNTPLDLAISKELKNALLNSSKVEASPKTDSNTLKSALVQEEAVLYGDHGLTSDEKKQLQTIAATLNVKLVPAFGPDVTHFVAASDDEGSCPPSLDLLSALLKGTFLLNRDWLELGERNLQDDRFELAGITDFIDAEAPKLSRTNSLKQLPRLFNGCHFYVTNNAHFNLTNCNLTRADIIALIKAGAGIVLTRQPDPEAIPASEKTVPYHAPRNGALVSTSHFILYSPGKGEPEMKYNMKHCKTLPVEWFINCVLNWQLLDP</sequence>
<feature type="compositionally biased region" description="Basic residues" evidence="8">
    <location>
        <begin position="226"/>
        <end position="241"/>
    </location>
</feature>
<evidence type="ECO:0000256" key="4">
    <source>
        <dbReference type="ARBA" id="ARBA00022833"/>
    </source>
</evidence>
<dbReference type="PROSITE" id="PS50172">
    <property type="entry name" value="BRCT"/>
    <property type="match status" value="1"/>
</dbReference>
<feature type="compositionally biased region" description="Basic and acidic residues" evidence="8">
    <location>
        <begin position="198"/>
        <end position="207"/>
    </location>
</feature>
<dbReference type="GO" id="GO:0031436">
    <property type="term" value="C:BRCA1-BARD1 complex"/>
    <property type="evidence" value="ECO:0007669"/>
    <property type="project" value="TreeGrafter"/>
</dbReference>
<dbReference type="PANTHER" id="PTHR24171">
    <property type="entry name" value="ANKYRIN REPEAT DOMAIN-CONTAINING PROTEIN 39-RELATED"/>
    <property type="match status" value="1"/>
</dbReference>
<feature type="region of interest" description="Disordered" evidence="8">
    <location>
        <begin position="171"/>
        <end position="246"/>
    </location>
</feature>
<dbReference type="Proteomes" id="UP000515158">
    <property type="component" value="Unplaced"/>
</dbReference>
<evidence type="ECO:0000256" key="3">
    <source>
        <dbReference type="ARBA" id="ARBA00022771"/>
    </source>
</evidence>
<feature type="compositionally biased region" description="Low complexity" evidence="8">
    <location>
        <begin position="171"/>
        <end position="183"/>
    </location>
</feature>
<dbReference type="InterPro" id="IPR002110">
    <property type="entry name" value="Ankyrin_rpt"/>
</dbReference>
<feature type="domain" description="RING-type" evidence="9">
    <location>
        <begin position="89"/>
        <end position="124"/>
    </location>
</feature>
<dbReference type="PROSITE" id="PS50089">
    <property type="entry name" value="ZF_RING_2"/>
    <property type="match status" value="1"/>
</dbReference>
<dbReference type="OrthoDB" id="2384350at2759"/>
<feature type="compositionally biased region" description="Polar residues" evidence="8">
    <location>
        <begin position="313"/>
        <end position="341"/>
    </location>
</feature>
<evidence type="ECO:0000256" key="8">
    <source>
        <dbReference type="SAM" id="MobiDB-lite"/>
    </source>
</evidence>